<dbReference type="Gene3D" id="1.10.150.170">
    <property type="entry name" value="Putative methyltransferase TM0872, insert domain"/>
    <property type="match status" value="1"/>
</dbReference>
<dbReference type="InterPro" id="IPR023397">
    <property type="entry name" value="SAM-dep_MeTrfase_MraW_recog"/>
</dbReference>
<dbReference type="InterPro" id="IPR029063">
    <property type="entry name" value="SAM-dependent_MTases_sf"/>
</dbReference>
<dbReference type="STRING" id="1666911.HLUCCA11_18715"/>
<evidence type="ECO:0000256" key="6">
    <source>
        <dbReference type="HAMAP-Rule" id="MF_01007"/>
    </source>
</evidence>
<dbReference type="SUPFAM" id="SSF81799">
    <property type="entry name" value="Putative methyltransferase TM0872, insert domain"/>
    <property type="match status" value="1"/>
</dbReference>
<accession>A0A0N8KMC5</accession>
<dbReference type="Gene3D" id="3.40.50.150">
    <property type="entry name" value="Vaccinia Virus protein VP39"/>
    <property type="match status" value="1"/>
</dbReference>
<keyword evidence="4 6" id="KW-0808">Transferase</keyword>
<dbReference type="NCBIfam" id="TIGR00006">
    <property type="entry name" value="16S rRNA (cytosine(1402)-N(4))-methyltransferase RsmH"/>
    <property type="match status" value="1"/>
</dbReference>
<feature type="binding site" evidence="6">
    <location>
        <position position="102"/>
    </location>
    <ligand>
        <name>S-adenosyl-L-methionine</name>
        <dbReference type="ChEBI" id="CHEBI:59789"/>
    </ligand>
</feature>
<dbReference type="EC" id="2.1.1.199" evidence="6"/>
<dbReference type="Pfam" id="PF01795">
    <property type="entry name" value="Methyltransf_5"/>
    <property type="match status" value="1"/>
</dbReference>
<protein>
    <recommendedName>
        <fullName evidence="6">Ribosomal RNA small subunit methyltransferase H</fullName>
        <ecNumber evidence="6">2.1.1.199</ecNumber>
    </recommendedName>
    <alternativeName>
        <fullName evidence="6">16S rRNA m(4)C1402 methyltransferase</fullName>
    </alternativeName>
    <alternativeName>
        <fullName evidence="6">rRNA (cytosine-N(4)-)-methyltransferase RsmH</fullName>
    </alternativeName>
</protein>
<feature type="binding site" evidence="6">
    <location>
        <position position="86"/>
    </location>
    <ligand>
        <name>S-adenosyl-L-methionine</name>
        <dbReference type="ChEBI" id="CHEBI:59789"/>
    </ligand>
</feature>
<keyword evidence="3 6" id="KW-0489">Methyltransferase</keyword>
<gene>
    <name evidence="6 7" type="primary">rsmH</name>
    <name evidence="7" type="ORF">HLUCCA11_18715</name>
</gene>
<feature type="binding site" evidence="6">
    <location>
        <position position="59"/>
    </location>
    <ligand>
        <name>S-adenosyl-L-methionine</name>
        <dbReference type="ChEBI" id="CHEBI:59789"/>
    </ligand>
</feature>
<proteinExistence type="inferred from homology"/>
<comment type="catalytic activity">
    <reaction evidence="6">
        <text>cytidine(1402) in 16S rRNA + S-adenosyl-L-methionine = N(4)-methylcytidine(1402) in 16S rRNA + S-adenosyl-L-homocysteine + H(+)</text>
        <dbReference type="Rhea" id="RHEA:42928"/>
        <dbReference type="Rhea" id="RHEA-COMP:10286"/>
        <dbReference type="Rhea" id="RHEA-COMP:10287"/>
        <dbReference type="ChEBI" id="CHEBI:15378"/>
        <dbReference type="ChEBI" id="CHEBI:57856"/>
        <dbReference type="ChEBI" id="CHEBI:59789"/>
        <dbReference type="ChEBI" id="CHEBI:74506"/>
        <dbReference type="ChEBI" id="CHEBI:82748"/>
        <dbReference type="EC" id="2.1.1.199"/>
    </reaction>
</comment>
<keyword evidence="2 6" id="KW-0698">rRNA processing</keyword>
<comment type="similarity">
    <text evidence="1 6">Belongs to the methyltransferase superfamily. RsmH family.</text>
</comment>
<evidence type="ECO:0000256" key="3">
    <source>
        <dbReference type="ARBA" id="ARBA00022603"/>
    </source>
</evidence>
<dbReference type="PATRIC" id="fig|1666911.3.peg.2244"/>
<dbReference type="EMBL" id="LJZR01000033">
    <property type="protein sequence ID" value="KPQ33354.1"/>
    <property type="molecule type" value="Genomic_DNA"/>
</dbReference>
<evidence type="ECO:0000256" key="5">
    <source>
        <dbReference type="ARBA" id="ARBA00022691"/>
    </source>
</evidence>
<evidence type="ECO:0000313" key="7">
    <source>
        <dbReference type="EMBL" id="KPQ33354.1"/>
    </source>
</evidence>
<comment type="function">
    <text evidence="6">Specifically methylates the N4 position of cytidine in position 1402 (C1402) of 16S rRNA.</text>
</comment>
<feature type="binding site" evidence="6">
    <location>
        <begin position="40"/>
        <end position="42"/>
    </location>
    <ligand>
        <name>S-adenosyl-L-methionine</name>
        <dbReference type="ChEBI" id="CHEBI:59789"/>
    </ligand>
</feature>
<dbReference type="PANTHER" id="PTHR11265:SF0">
    <property type="entry name" value="12S RRNA N4-METHYLCYTIDINE METHYLTRANSFERASE"/>
    <property type="match status" value="1"/>
</dbReference>
<reference evidence="7 8" key="1">
    <citation type="submission" date="2015-09" db="EMBL/GenBank/DDBJ databases">
        <title>Identification and resolution of microdiversity through metagenomic sequencing of parallel consortia.</title>
        <authorList>
            <person name="Nelson W.C."/>
            <person name="Romine M.F."/>
            <person name="Lindemann S.R."/>
        </authorList>
    </citation>
    <scope>NUCLEOTIDE SEQUENCE [LARGE SCALE GENOMIC DNA]</scope>
    <source>
        <strain evidence="7">Ana</strain>
    </source>
</reference>
<comment type="subcellular location">
    <subcellularLocation>
        <location evidence="6">Cytoplasm</location>
    </subcellularLocation>
</comment>
<dbReference type="SUPFAM" id="SSF53335">
    <property type="entry name" value="S-adenosyl-L-methionine-dependent methyltransferases"/>
    <property type="match status" value="1"/>
</dbReference>
<keyword evidence="5 6" id="KW-0949">S-adenosyl-L-methionine</keyword>
<dbReference type="GO" id="GO:0070475">
    <property type="term" value="P:rRNA base methylation"/>
    <property type="evidence" value="ECO:0007669"/>
    <property type="project" value="UniProtKB-UniRule"/>
</dbReference>
<dbReference type="Proteomes" id="UP000050465">
    <property type="component" value="Unassembled WGS sequence"/>
</dbReference>
<name>A0A0N8KMC5_9CYAN</name>
<dbReference type="InterPro" id="IPR002903">
    <property type="entry name" value="RsmH"/>
</dbReference>
<evidence type="ECO:0000256" key="4">
    <source>
        <dbReference type="ARBA" id="ARBA00022679"/>
    </source>
</evidence>
<comment type="caution">
    <text evidence="7">The sequence shown here is derived from an EMBL/GenBank/DDBJ whole genome shotgun (WGS) entry which is preliminary data.</text>
</comment>
<dbReference type="GO" id="GO:0005737">
    <property type="term" value="C:cytoplasm"/>
    <property type="evidence" value="ECO:0007669"/>
    <property type="project" value="UniProtKB-SubCell"/>
</dbReference>
<dbReference type="AlphaFoldDB" id="A0A0N8KMC5"/>
<sequence>MSEDIAAQPFFHMPVLAEQVIEGLQIKAGGRYLDATVGGAGHSELILKAAPDVQLVALDQDLQALAAAQARLAEFGDRVTFCHTNFARYAPDGLRFDGILADIGVSSTQLDQSHRGFSFRAEAPLDMRMDTTQALTAEEIVNHWDEKTLADTIYEYGEERLSRRIARRIVEKRPFHTTTALAWEVAGAFPAKARHGRIHPATRTFQALRIAVNGELKVLEEFLAIAPDWLTVGGRLALISFHSLEDRIVKYAYRGDERLQIVTKKPLVATAEEVQENPRSRSAKLRVAERILV</sequence>
<organism evidence="7 8">
    <name type="scientific">Phormidesmis priestleyi Ana</name>
    <dbReference type="NCBI Taxonomy" id="1666911"/>
    <lineage>
        <taxon>Bacteria</taxon>
        <taxon>Bacillati</taxon>
        <taxon>Cyanobacteriota</taxon>
        <taxon>Cyanophyceae</taxon>
        <taxon>Leptolyngbyales</taxon>
        <taxon>Leptolyngbyaceae</taxon>
        <taxon>Phormidesmis</taxon>
    </lineage>
</organism>
<keyword evidence="6" id="KW-0963">Cytoplasm</keyword>
<dbReference type="GO" id="GO:0071424">
    <property type="term" value="F:rRNA (cytosine-N4-)-methyltransferase activity"/>
    <property type="evidence" value="ECO:0007669"/>
    <property type="project" value="UniProtKB-UniRule"/>
</dbReference>
<dbReference type="PIRSF" id="PIRSF004486">
    <property type="entry name" value="MraW"/>
    <property type="match status" value="1"/>
</dbReference>
<evidence type="ECO:0000256" key="1">
    <source>
        <dbReference type="ARBA" id="ARBA00010396"/>
    </source>
</evidence>
<evidence type="ECO:0000313" key="8">
    <source>
        <dbReference type="Proteomes" id="UP000050465"/>
    </source>
</evidence>
<feature type="binding site" evidence="6">
    <location>
        <position position="109"/>
    </location>
    <ligand>
        <name>S-adenosyl-L-methionine</name>
        <dbReference type="ChEBI" id="CHEBI:59789"/>
    </ligand>
</feature>
<evidence type="ECO:0000256" key="2">
    <source>
        <dbReference type="ARBA" id="ARBA00022552"/>
    </source>
</evidence>
<dbReference type="PANTHER" id="PTHR11265">
    <property type="entry name" value="S-ADENOSYL-METHYLTRANSFERASE MRAW"/>
    <property type="match status" value="1"/>
</dbReference>
<dbReference type="HAMAP" id="MF_01007">
    <property type="entry name" value="16SrRNA_methyltr_H"/>
    <property type="match status" value="1"/>
</dbReference>